<dbReference type="InterPro" id="IPR011051">
    <property type="entry name" value="RmlC_Cupin_sf"/>
</dbReference>
<dbReference type="Proteomes" id="UP000184485">
    <property type="component" value="Unassembled WGS sequence"/>
</dbReference>
<evidence type="ECO:0000313" key="2">
    <source>
        <dbReference type="Proteomes" id="UP000184485"/>
    </source>
</evidence>
<evidence type="ECO:0000313" key="1">
    <source>
        <dbReference type="EMBL" id="SHF66406.1"/>
    </source>
</evidence>
<dbReference type="OrthoDB" id="9800082at2"/>
<dbReference type="CDD" id="cd20293">
    <property type="entry name" value="cupin_HutD_N"/>
    <property type="match status" value="1"/>
</dbReference>
<reference evidence="1 2" key="1">
    <citation type="submission" date="2016-11" db="EMBL/GenBank/DDBJ databases">
        <authorList>
            <person name="Jaros S."/>
            <person name="Januszkiewicz K."/>
            <person name="Wedrychowicz H."/>
        </authorList>
    </citation>
    <scope>NUCLEOTIDE SEQUENCE [LARGE SCALE GENOMIC DNA]</scope>
    <source>
        <strain evidence="1 2">DSM 19436</strain>
    </source>
</reference>
<dbReference type="PANTHER" id="PTHR37943">
    <property type="entry name" value="PROTEIN VES"/>
    <property type="match status" value="1"/>
</dbReference>
<dbReference type="EMBL" id="FQUP01000002">
    <property type="protein sequence ID" value="SHF66406.1"/>
    <property type="molecule type" value="Genomic_DNA"/>
</dbReference>
<dbReference type="Pfam" id="PF05962">
    <property type="entry name" value="HutD"/>
    <property type="match status" value="1"/>
</dbReference>
<dbReference type="AlphaFoldDB" id="A0A1M5DHL2"/>
<dbReference type="Gene3D" id="2.60.120.10">
    <property type="entry name" value="Jelly Rolls"/>
    <property type="match status" value="1"/>
</dbReference>
<name>A0A1M5DHL2_9HYPH</name>
<dbReference type="InterPro" id="IPR014710">
    <property type="entry name" value="RmlC-like_jellyroll"/>
</dbReference>
<sequence length="191" mass="20843">MRLLRFETYRAMPWKNGGGTTQEIAVFPEGSSAGAFLWRISLATVSVSGPFSRFAGVDRSLSCLAGGGIRLTFADGRGAVLRPGADPFAFAGEDEIHADCLDGETVDLNVMTRRPAWRHSLTRVMIKDQCTLAPEGDDGAIFLGGPARLVTGDQRWEARTFDCLLTDGDRTPIHVLPANRLEIFVISFRRA</sequence>
<dbReference type="SUPFAM" id="SSF51182">
    <property type="entry name" value="RmlC-like cupins"/>
    <property type="match status" value="1"/>
</dbReference>
<dbReference type="PANTHER" id="PTHR37943:SF1">
    <property type="entry name" value="PROTEIN VES"/>
    <property type="match status" value="1"/>
</dbReference>
<evidence type="ECO:0008006" key="3">
    <source>
        <dbReference type="Google" id="ProtNLM"/>
    </source>
</evidence>
<dbReference type="RefSeq" id="WP_073053435.1">
    <property type="nucleotide sequence ID" value="NZ_FQUP01000002.1"/>
</dbReference>
<keyword evidence="2" id="KW-1185">Reference proteome</keyword>
<accession>A0A1M5DHL2</accession>
<proteinExistence type="predicted"/>
<dbReference type="STRING" id="1122133.SAMN02745157_2684"/>
<protein>
    <recommendedName>
        <fullName evidence="3">HutD protein</fullName>
    </recommendedName>
</protein>
<organism evidence="1 2">
    <name type="scientific">Kaistia soli DSM 19436</name>
    <dbReference type="NCBI Taxonomy" id="1122133"/>
    <lineage>
        <taxon>Bacteria</taxon>
        <taxon>Pseudomonadati</taxon>
        <taxon>Pseudomonadota</taxon>
        <taxon>Alphaproteobacteria</taxon>
        <taxon>Hyphomicrobiales</taxon>
        <taxon>Kaistiaceae</taxon>
        <taxon>Kaistia</taxon>
    </lineage>
</organism>
<gene>
    <name evidence="1" type="ORF">SAMN02745157_2684</name>
</gene>
<dbReference type="InterPro" id="IPR010282">
    <property type="entry name" value="Uncharacterised_HutD/Ves"/>
</dbReference>